<feature type="compositionally biased region" description="Basic and acidic residues" evidence="1">
    <location>
        <begin position="39"/>
        <end position="48"/>
    </location>
</feature>
<evidence type="ECO:0000313" key="2">
    <source>
        <dbReference type="EMBL" id="KAF8422818.1"/>
    </source>
</evidence>
<sequence length="120" mass="13481">MKSAPSSRFARTPGRAFPAAQHRFKSAFARARDEVNLKGDVAGSRRTDVPFGVSNKPQPSVAPPGPLIDPKPIPTNTDALLQQIHDENMRMIARMSDDDIKHVSRNLRFWSSWERVQRSC</sequence>
<dbReference type="EMBL" id="WHUW01000120">
    <property type="protein sequence ID" value="KAF8422818.1"/>
    <property type="molecule type" value="Genomic_DNA"/>
</dbReference>
<dbReference type="Proteomes" id="UP001194468">
    <property type="component" value="Unassembled WGS sequence"/>
</dbReference>
<evidence type="ECO:0000313" key="3">
    <source>
        <dbReference type="Proteomes" id="UP001194468"/>
    </source>
</evidence>
<comment type="caution">
    <text evidence="2">The sequence shown here is derived from an EMBL/GenBank/DDBJ whole genome shotgun (WGS) entry which is preliminary data.</text>
</comment>
<name>A0AAD4BEP6_BOLED</name>
<feature type="region of interest" description="Disordered" evidence="1">
    <location>
        <begin position="39"/>
        <end position="75"/>
    </location>
</feature>
<reference evidence="2" key="1">
    <citation type="submission" date="2019-10" db="EMBL/GenBank/DDBJ databases">
        <authorList>
            <consortium name="DOE Joint Genome Institute"/>
            <person name="Kuo A."/>
            <person name="Miyauchi S."/>
            <person name="Kiss E."/>
            <person name="Drula E."/>
            <person name="Kohler A."/>
            <person name="Sanchez-Garcia M."/>
            <person name="Andreopoulos B."/>
            <person name="Barry K.W."/>
            <person name="Bonito G."/>
            <person name="Buee M."/>
            <person name="Carver A."/>
            <person name="Chen C."/>
            <person name="Cichocki N."/>
            <person name="Clum A."/>
            <person name="Culley D."/>
            <person name="Crous P.W."/>
            <person name="Fauchery L."/>
            <person name="Girlanda M."/>
            <person name="Hayes R."/>
            <person name="Keri Z."/>
            <person name="LaButti K."/>
            <person name="Lipzen A."/>
            <person name="Lombard V."/>
            <person name="Magnuson J."/>
            <person name="Maillard F."/>
            <person name="Morin E."/>
            <person name="Murat C."/>
            <person name="Nolan M."/>
            <person name="Ohm R."/>
            <person name="Pangilinan J."/>
            <person name="Pereira M."/>
            <person name="Perotto S."/>
            <person name="Peter M."/>
            <person name="Riley R."/>
            <person name="Sitrit Y."/>
            <person name="Stielow B."/>
            <person name="Szollosi G."/>
            <person name="Zifcakova L."/>
            <person name="Stursova M."/>
            <person name="Spatafora J.W."/>
            <person name="Tedersoo L."/>
            <person name="Vaario L.-M."/>
            <person name="Yamada A."/>
            <person name="Yan M."/>
            <person name="Wang P."/>
            <person name="Xu J."/>
            <person name="Bruns T."/>
            <person name="Baldrian P."/>
            <person name="Vilgalys R."/>
            <person name="Henrissat B."/>
            <person name="Grigoriev I.V."/>
            <person name="Hibbett D."/>
            <person name="Nagy L.G."/>
            <person name="Martin F.M."/>
        </authorList>
    </citation>
    <scope>NUCLEOTIDE SEQUENCE</scope>
    <source>
        <strain evidence="2">BED1</strain>
    </source>
</reference>
<protein>
    <submittedName>
        <fullName evidence="2">Uncharacterized protein</fullName>
    </submittedName>
</protein>
<proteinExistence type="predicted"/>
<dbReference type="AlphaFoldDB" id="A0AAD4BEP6"/>
<gene>
    <name evidence="2" type="ORF">L210DRAFT_3570998</name>
</gene>
<accession>A0AAD4BEP6</accession>
<feature type="compositionally biased region" description="Pro residues" evidence="1">
    <location>
        <begin position="60"/>
        <end position="73"/>
    </location>
</feature>
<keyword evidence="3" id="KW-1185">Reference proteome</keyword>
<evidence type="ECO:0000256" key="1">
    <source>
        <dbReference type="SAM" id="MobiDB-lite"/>
    </source>
</evidence>
<organism evidence="2 3">
    <name type="scientific">Boletus edulis BED1</name>
    <dbReference type="NCBI Taxonomy" id="1328754"/>
    <lineage>
        <taxon>Eukaryota</taxon>
        <taxon>Fungi</taxon>
        <taxon>Dikarya</taxon>
        <taxon>Basidiomycota</taxon>
        <taxon>Agaricomycotina</taxon>
        <taxon>Agaricomycetes</taxon>
        <taxon>Agaricomycetidae</taxon>
        <taxon>Boletales</taxon>
        <taxon>Boletineae</taxon>
        <taxon>Boletaceae</taxon>
        <taxon>Boletoideae</taxon>
        <taxon>Boletus</taxon>
    </lineage>
</organism>
<reference evidence="2" key="2">
    <citation type="journal article" date="2020" name="Nat. Commun.">
        <title>Large-scale genome sequencing of mycorrhizal fungi provides insights into the early evolution of symbiotic traits.</title>
        <authorList>
            <person name="Miyauchi S."/>
            <person name="Kiss E."/>
            <person name="Kuo A."/>
            <person name="Drula E."/>
            <person name="Kohler A."/>
            <person name="Sanchez-Garcia M."/>
            <person name="Morin E."/>
            <person name="Andreopoulos B."/>
            <person name="Barry K.W."/>
            <person name="Bonito G."/>
            <person name="Buee M."/>
            <person name="Carver A."/>
            <person name="Chen C."/>
            <person name="Cichocki N."/>
            <person name="Clum A."/>
            <person name="Culley D."/>
            <person name="Crous P.W."/>
            <person name="Fauchery L."/>
            <person name="Girlanda M."/>
            <person name="Hayes R.D."/>
            <person name="Keri Z."/>
            <person name="LaButti K."/>
            <person name="Lipzen A."/>
            <person name="Lombard V."/>
            <person name="Magnuson J."/>
            <person name="Maillard F."/>
            <person name="Murat C."/>
            <person name="Nolan M."/>
            <person name="Ohm R.A."/>
            <person name="Pangilinan J."/>
            <person name="Pereira M.F."/>
            <person name="Perotto S."/>
            <person name="Peter M."/>
            <person name="Pfister S."/>
            <person name="Riley R."/>
            <person name="Sitrit Y."/>
            <person name="Stielow J.B."/>
            <person name="Szollosi G."/>
            <person name="Zifcakova L."/>
            <person name="Stursova M."/>
            <person name="Spatafora J.W."/>
            <person name="Tedersoo L."/>
            <person name="Vaario L.M."/>
            <person name="Yamada A."/>
            <person name="Yan M."/>
            <person name="Wang P."/>
            <person name="Xu J."/>
            <person name="Bruns T."/>
            <person name="Baldrian P."/>
            <person name="Vilgalys R."/>
            <person name="Dunand C."/>
            <person name="Henrissat B."/>
            <person name="Grigoriev I.V."/>
            <person name="Hibbett D."/>
            <person name="Nagy L.G."/>
            <person name="Martin F.M."/>
        </authorList>
    </citation>
    <scope>NUCLEOTIDE SEQUENCE</scope>
    <source>
        <strain evidence="2">BED1</strain>
    </source>
</reference>